<comment type="subcellular location">
    <subcellularLocation>
        <location evidence="2">Cytoplasm</location>
    </subcellularLocation>
    <subcellularLocation>
        <location evidence="1">Endoplasmic reticulum</location>
    </subcellularLocation>
</comment>
<dbReference type="InterPro" id="IPR019734">
    <property type="entry name" value="TPR_rpt"/>
</dbReference>
<dbReference type="FunFam" id="1.25.40.10:FF:000133">
    <property type="entry name" value="Signal recognition particle subunit SRP72"/>
    <property type="match status" value="1"/>
</dbReference>
<evidence type="ECO:0000259" key="14">
    <source>
        <dbReference type="Pfam" id="PF08492"/>
    </source>
</evidence>
<evidence type="ECO:0000256" key="8">
    <source>
        <dbReference type="ARBA" id="ARBA00022824"/>
    </source>
</evidence>
<dbReference type="PANTHER" id="PTHR14094:SF9">
    <property type="entry name" value="SIGNAL RECOGNITION PARTICLE SUBUNIT SRP72"/>
    <property type="match status" value="1"/>
</dbReference>
<dbReference type="Pfam" id="PF17004">
    <property type="entry name" value="SRP_TPR_like"/>
    <property type="match status" value="1"/>
</dbReference>
<dbReference type="InterPro" id="IPR031545">
    <property type="entry name" value="SRP72_TPR-like"/>
</dbReference>
<evidence type="ECO:0000256" key="10">
    <source>
        <dbReference type="ARBA" id="ARBA00023274"/>
    </source>
</evidence>
<keyword evidence="8" id="KW-0256">Endoplasmic reticulum</keyword>
<dbReference type="Proteomes" id="UP000522270">
    <property type="component" value="Unassembled WGS sequence"/>
</dbReference>
<evidence type="ECO:0000256" key="3">
    <source>
        <dbReference type="ARBA" id="ARBA00007676"/>
    </source>
</evidence>
<evidence type="ECO:0000256" key="13">
    <source>
        <dbReference type="SAM" id="MobiDB-lite"/>
    </source>
</evidence>
<name>A0A7K5Z0W7_9AVES</name>
<evidence type="ECO:0000256" key="6">
    <source>
        <dbReference type="ARBA" id="ARBA00022737"/>
    </source>
</evidence>
<dbReference type="SUPFAM" id="SSF48452">
    <property type="entry name" value="TPR-like"/>
    <property type="match status" value="2"/>
</dbReference>
<evidence type="ECO:0000256" key="12">
    <source>
        <dbReference type="SAM" id="Coils"/>
    </source>
</evidence>
<comment type="similarity">
    <text evidence="3">Belongs to the SRP72 family.</text>
</comment>
<evidence type="ECO:0000256" key="11">
    <source>
        <dbReference type="PROSITE-ProRule" id="PRU00339"/>
    </source>
</evidence>
<feature type="coiled-coil region" evidence="12">
    <location>
        <begin position="94"/>
        <end position="149"/>
    </location>
</feature>
<proteinExistence type="inferred from homology"/>
<feature type="compositionally biased region" description="Basic residues" evidence="13">
    <location>
        <begin position="665"/>
        <end position="681"/>
    </location>
</feature>
<dbReference type="GO" id="GO:0006614">
    <property type="term" value="P:SRP-dependent cotranslational protein targeting to membrane"/>
    <property type="evidence" value="ECO:0007669"/>
    <property type="project" value="InterPro"/>
</dbReference>
<dbReference type="GO" id="GO:0043022">
    <property type="term" value="F:ribosome binding"/>
    <property type="evidence" value="ECO:0007669"/>
    <property type="project" value="TreeGrafter"/>
</dbReference>
<comment type="caution">
    <text evidence="15">The sequence shown here is derived from an EMBL/GenBank/DDBJ whole genome shotgun (WGS) entry which is preliminary data.</text>
</comment>
<dbReference type="EMBL" id="VYZE01001475">
    <property type="protein sequence ID" value="NWU71133.1"/>
    <property type="molecule type" value="Genomic_DNA"/>
</dbReference>
<dbReference type="SMART" id="SM00028">
    <property type="entry name" value="TPR"/>
    <property type="match status" value="4"/>
</dbReference>
<feature type="compositionally biased region" description="Basic residues" evidence="13">
    <location>
        <begin position="563"/>
        <end position="573"/>
    </location>
</feature>
<feature type="compositionally biased region" description="Basic and acidic residues" evidence="13">
    <location>
        <begin position="575"/>
        <end position="596"/>
    </location>
</feature>
<evidence type="ECO:0000256" key="7">
    <source>
        <dbReference type="ARBA" id="ARBA00022803"/>
    </source>
</evidence>
<feature type="domain" description="Signal recognition particle SRP72 subunit RNA-binding" evidence="14">
    <location>
        <begin position="543"/>
        <end position="599"/>
    </location>
</feature>
<keyword evidence="9" id="KW-0733">Signal recognition particle</keyword>
<feature type="repeat" description="TPR" evidence="11">
    <location>
        <begin position="226"/>
        <end position="259"/>
    </location>
</feature>
<dbReference type="InterPro" id="IPR013699">
    <property type="entry name" value="Signal_recog_part_SRP72_RNA-bd"/>
</dbReference>
<dbReference type="AlphaFoldDB" id="A0A7K5Z0W7"/>
<dbReference type="Pfam" id="PF08492">
    <property type="entry name" value="SRP72"/>
    <property type="match status" value="1"/>
</dbReference>
<evidence type="ECO:0000313" key="16">
    <source>
        <dbReference type="Proteomes" id="UP000522270"/>
    </source>
</evidence>
<dbReference type="Gene3D" id="1.25.40.10">
    <property type="entry name" value="Tetratricopeptide repeat domain"/>
    <property type="match status" value="4"/>
</dbReference>
<feature type="non-terminal residue" evidence="15">
    <location>
        <position position="681"/>
    </location>
</feature>
<organism evidence="15 16">
    <name type="scientific">Pterocles burchelli</name>
    <dbReference type="NCBI Taxonomy" id="2585816"/>
    <lineage>
        <taxon>Eukaryota</taxon>
        <taxon>Metazoa</taxon>
        <taxon>Chordata</taxon>
        <taxon>Craniata</taxon>
        <taxon>Vertebrata</taxon>
        <taxon>Euteleostomi</taxon>
        <taxon>Archelosauria</taxon>
        <taxon>Archosauria</taxon>
        <taxon>Dinosauria</taxon>
        <taxon>Saurischia</taxon>
        <taxon>Theropoda</taxon>
        <taxon>Coelurosauria</taxon>
        <taxon>Aves</taxon>
        <taxon>Neognathae</taxon>
        <taxon>Neoaves</taxon>
        <taxon>Columbimorphae</taxon>
        <taxon>Pterocliformes</taxon>
        <taxon>Pteroclidae</taxon>
        <taxon>Pterocles</taxon>
    </lineage>
</organism>
<dbReference type="PANTHER" id="PTHR14094">
    <property type="entry name" value="SIGNAL RECOGNITION PARTICLE 72"/>
    <property type="match status" value="1"/>
</dbReference>
<protein>
    <recommendedName>
        <fullName evidence="4">Signal recognition particle subunit SRP72</fullName>
    </recommendedName>
</protein>
<keyword evidence="6" id="KW-0677">Repeat</keyword>
<dbReference type="InterPro" id="IPR026270">
    <property type="entry name" value="SRP72"/>
</dbReference>
<keyword evidence="5" id="KW-0963">Cytoplasm</keyword>
<gene>
    <name evidence="15" type="primary">Srp72</name>
    <name evidence="15" type="ORF">PTEBUR_R08380</name>
</gene>
<evidence type="ECO:0000256" key="2">
    <source>
        <dbReference type="ARBA" id="ARBA00004496"/>
    </source>
</evidence>
<feature type="region of interest" description="Disordered" evidence="13">
    <location>
        <begin position="543"/>
        <end position="681"/>
    </location>
</feature>
<evidence type="ECO:0000256" key="4">
    <source>
        <dbReference type="ARBA" id="ARBA00018350"/>
    </source>
</evidence>
<keyword evidence="16" id="KW-1185">Reference proteome</keyword>
<sequence length="681" mass="75671">KMAAAGGGGAAAALWSEVNRCGQNGDFARALKSVNKILQISKDDVTALQCKVVCLIQNGNFKEALSVINTHTKVLTNDIIAFEKAYCEYRLNRIENALKTIQSASQQTDKLKELYGQVLYRLECYDDCLAAYRDLIRNSQDEYEEERKTNLSAVVAAQSTWEKVIPEDLGLQEATYELCYNSACALIGQGKLNEAMKKLQKAEAFFLFALIFLQDVTEEDIEAELAIIHGQMAYIMQLQGRTEDALQLYNQIIKLKPTDVGLLAVIANNIITINKDQNVFDSKKKVKLTNAEGVEHKLSKKQLQAIEFNKALLAMYTNQADQCRKLSASLQSQSPEHLLPVLIQAAQLCREKQHAKAVVLLQEFADQHPANAAEIKLTMAQLKIAQGSVTKACMILRSIEELQHKPGMVSALVTMYSHEEDIDSAIEVFTQAIQWYQQFQARTNCGCCVFQPKSPVHLSLIREAANFKLKHGRKKEAISDLEELWKQNPKDVHTLAQLISAYSLVDPEKAKVLSKYLPSLDTMSLKVDVDALENSHGATYVRKKAGKLTGENQQKEQGQVDVKKKKKKKKGKLPKNYDPKVTPDPERWLPMRERSYYRGRKKGKKKDQVGKGTQGSTTAGSSELDASRTASSPPTSPRPGSAAAVSATSNVIPPRHQKPAGAPATKKKQQQKKKKGAKGGW</sequence>
<keyword evidence="10" id="KW-0687">Ribonucleoprotein</keyword>
<dbReference type="GO" id="GO:0005786">
    <property type="term" value="C:signal recognition particle, endoplasmic reticulum targeting"/>
    <property type="evidence" value="ECO:0007669"/>
    <property type="project" value="UniProtKB-KW"/>
</dbReference>
<keyword evidence="7 11" id="KW-0802">TPR repeat</keyword>
<dbReference type="FunFam" id="1.25.40.10:FF:000062">
    <property type="entry name" value="Signal recognition particle subunit SRP72"/>
    <property type="match status" value="1"/>
</dbReference>
<evidence type="ECO:0000313" key="15">
    <source>
        <dbReference type="EMBL" id="NWU71133.1"/>
    </source>
</evidence>
<dbReference type="PIRSF" id="PIRSF038922">
    <property type="entry name" value="SRP72"/>
    <property type="match status" value="1"/>
</dbReference>
<dbReference type="InterPro" id="IPR011990">
    <property type="entry name" value="TPR-like_helical_dom_sf"/>
</dbReference>
<keyword evidence="12" id="KW-0175">Coiled coil</keyword>
<evidence type="ECO:0000256" key="5">
    <source>
        <dbReference type="ARBA" id="ARBA00022490"/>
    </source>
</evidence>
<feature type="non-terminal residue" evidence="15">
    <location>
        <position position="1"/>
    </location>
</feature>
<feature type="compositionally biased region" description="Low complexity" evidence="13">
    <location>
        <begin position="627"/>
        <end position="644"/>
    </location>
</feature>
<dbReference type="GO" id="GO:0005783">
    <property type="term" value="C:endoplasmic reticulum"/>
    <property type="evidence" value="ECO:0007669"/>
    <property type="project" value="UniProtKB-SubCell"/>
</dbReference>
<dbReference type="OrthoDB" id="5421607at2759"/>
<reference evidence="15 16" key="1">
    <citation type="submission" date="2019-09" db="EMBL/GenBank/DDBJ databases">
        <title>Bird 10,000 Genomes (B10K) Project - Family phase.</title>
        <authorList>
            <person name="Zhang G."/>
        </authorList>
    </citation>
    <scope>NUCLEOTIDE SEQUENCE [LARGE SCALE GENOMIC DNA]</scope>
    <source>
        <strain evidence="15">B10K-DU-027-49</strain>
        <tissue evidence="15">Muscle</tissue>
    </source>
</reference>
<dbReference type="PROSITE" id="PS50005">
    <property type="entry name" value="TPR"/>
    <property type="match status" value="1"/>
</dbReference>
<dbReference type="GO" id="GO:0008312">
    <property type="term" value="F:7S RNA binding"/>
    <property type="evidence" value="ECO:0007669"/>
    <property type="project" value="InterPro"/>
</dbReference>
<evidence type="ECO:0000256" key="9">
    <source>
        <dbReference type="ARBA" id="ARBA00023135"/>
    </source>
</evidence>
<evidence type="ECO:0000256" key="1">
    <source>
        <dbReference type="ARBA" id="ARBA00004240"/>
    </source>
</evidence>
<accession>A0A7K5Z0W7</accession>
<dbReference type="FunFam" id="1.25.40.10:FF:000191">
    <property type="entry name" value="Signal recognition particle subunit SRP72"/>
    <property type="match status" value="1"/>
</dbReference>